<dbReference type="STRING" id="7868.ENSCMIP00000031966"/>
<feature type="compositionally biased region" description="Polar residues" evidence="2">
    <location>
        <begin position="534"/>
        <end position="545"/>
    </location>
</feature>
<dbReference type="GO" id="GO:0007080">
    <property type="term" value="P:mitotic metaphase chromosome alignment"/>
    <property type="evidence" value="ECO:0007669"/>
    <property type="project" value="TreeGrafter"/>
</dbReference>
<dbReference type="Pfam" id="PF00023">
    <property type="entry name" value="Ank"/>
    <property type="match status" value="1"/>
</dbReference>
<dbReference type="OMA" id="NHRICAR"/>
<dbReference type="GO" id="GO:0060236">
    <property type="term" value="P:regulation of mitotic spindle organization"/>
    <property type="evidence" value="ECO:0007669"/>
    <property type="project" value="TreeGrafter"/>
</dbReference>
<reference evidence="4" key="2">
    <citation type="journal article" date="2007" name="PLoS Biol.">
        <title>Survey sequencing and comparative analysis of the elephant shark (Callorhinchus milii) genome.</title>
        <authorList>
            <person name="Venkatesh B."/>
            <person name="Kirkness E.F."/>
            <person name="Loh Y.H."/>
            <person name="Halpern A.L."/>
            <person name="Lee A.P."/>
            <person name="Johnson J."/>
            <person name="Dandona N."/>
            <person name="Viswanathan L.D."/>
            <person name="Tay A."/>
            <person name="Venter J.C."/>
            <person name="Strausberg R.L."/>
            <person name="Brenner S."/>
        </authorList>
    </citation>
    <scope>NUCLEOTIDE SEQUENCE [LARGE SCALE GENOMIC DNA]</scope>
</reference>
<organism evidence="3 4">
    <name type="scientific">Callorhinchus milii</name>
    <name type="common">Ghost shark</name>
    <dbReference type="NCBI Taxonomy" id="7868"/>
    <lineage>
        <taxon>Eukaryota</taxon>
        <taxon>Metazoa</taxon>
        <taxon>Chordata</taxon>
        <taxon>Craniata</taxon>
        <taxon>Vertebrata</taxon>
        <taxon>Chondrichthyes</taxon>
        <taxon>Holocephali</taxon>
        <taxon>Chimaeriformes</taxon>
        <taxon>Callorhinchidae</taxon>
        <taxon>Callorhinchus</taxon>
    </lineage>
</organism>
<dbReference type="GO" id="GO:1902412">
    <property type="term" value="P:regulation of mitotic cytokinesis"/>
    <property type="evidence" value="ECO:0007669"/>
    <property type="project" value="InterPro"/>
</dbReference>
<dbReference type="InParanoid" id="A0A4W3IX88"/>
<evidence type="ECO:0000256" key="1">
    <source>
        <dbReference type="PROSITE-ProRule" id="PRU00023"/>
    </source>
</evidence>
<dbReference type="PANTHER" id="PTHR24160">
    <property type="entry name" value="ANKYRIN REPEAT DOMAIN-CONTAINING PROTEIN 53"/>
    <property type="match status" value="1"/>
</dbReference>
<dbReference type="GeneTree" id="ENSGT00390000005650"/>
<dbReference type="GO" id="GO:0000922">
    <property type="term" value="C:spindle pole"/>
    <property type="evidence" value="ECO:0007669"/>
    <property type="project" value="TreeGrafter"/>
</dbReference>
<evidence type="ECO:0000256" key="2">
    <source>
        <dbReference type="SAM" id="MobiDB-lite"/>
    </source>
</evidence>
<feature type="repeat" description="ANK" evidence="1">
    <location>
        <begin position="130"/>
        <end position="166"/>
    </location>
</feature>
<dbReference type="SUPFAM" id="SSF48403">
    <property type="entry name" value="Ankyrin repeat"/>
    <property type="match status" value="1"/>
</dbReference>
<dbReference type="Ensembl" id="ENSCMIT00000032453.1">
    <property type="protein sequence ID" value="ENSCMIP00000031966.1"/>
    <property type="gene ID" value="ENSCMIG00000013680.1"/>
</dbReference>
<reference evidence="4" key="3">
    <citation type="journal article" date="2014" name="Nature">
        <title>Elephant shark genome provides unique insights into gnathostome evolution.</title>
        <authorList>
            <consortium name="International Elephant Shark Genome Sequencing Consortium"/>
            <person name="Venkatesh B."/>
            <person name="Lee A.P."/>
            <person name="Ravi V."/>
            <person name="Maurya A.K."/>
            <person name="Lian M.M."/>
            <person name="Swann J.B."/>
            <person name="Ohta Y."/>
            <person name="Flajnik M.F."/>
            <person name="Sutoh Y."/>
            <person name="Kasahara M."/>
            <person name="Hoon S."/>
            <person name="Gangu V."/>
            <person name="Roy S.W."/>
            <person name="Irimia M."/>
            <person name="Korzh V."/>
            <person name="Kondrychyn I."/>
            <person name="Lim Z.W."/>
            <person name="Tay B.H."/>
            <person name="Tohari S."/>
            <person name="Kong K.W."/>
            <person name="Ho S."/>
            <person name="Lorente-Galdos B."/>
            <person name="Quilez J."/>
            <person name="Marques-Bonet T."/>
            <person name="Raney B.J."/>
            <person name="Ingham P.W."/>
            <person name="Tay A."/>
            <person name="Hillier L.W."/>
            <person name="Minx P."/>
            <person name="Boehm T."/>
            <person name="Wilson R.K."/>
            <person name="Brenner S."/>
            <person name="Warren W.C."/>
        </authorList>
    </citation>
    <scope>NUCLEOTIDE SEQUENCE [LARGE SCALE GENOMIC DNA]</scope>
</reference>
<dbReference type="PROSITE" id="PS50088">
    <property type="entry name" value="ANK_REPEAT"/>
    <property type="match status" value="3"/>
</dbReference>
<name>A0A4W3IX88_CALMI</name>
<feature type="repeat" description="ANK" evidence="1">
    <location>
        <begin position="96"/>
        <end position="118"/>
    </location>
</feature>
<dbReference type="InterPro" id="IPR002110">
    <property type="entry name" value="Ankyrin_rpt"/>
</dbReference>
<dbReference type="SMART" id="SM00248">
    <property type="entry name" value="ANK"/>
    <property type="match status" value="3"/>
</dbReference>
<gene>
    <name evidence="3" type="primary">ankrd53</name>
</gene>
<dbReference type="AlphaFoldDB" id="A0A4W3IX88"/>
<protein>
    <submittedName>
        <fullName evidence="3">Uncharacterized protein</fullName>
    </submittedName>
</protein>
<dbReference type="Pfam" id="PF12796">
    <property type="entry name" value="Ank_2"/>
    <property type="match status" value="1"/>
</dbReference>
<dbReference type="PROSITE" id="PS50297">
    <property type="entry name" value="ANK_REP_REGION"/>
    <property type="match status" value="2"/>
</dbReference>
<feature type="repeat" description="ANK" evidence="1">
    <location>
        <begin position="167"/>
        <end position="199"/>
    </location>
</feature>
<dbReference type="InterPro" id="IPR042335">
    <property type="entry name" value="ANKRD53"/>
</dbReference>
<reference evidence="4" key="1">
    <citation type="journal article" date="2006" name="Science">
        <title>Ancient noncoding elements conserved in the human genome.</title>
        <authorList>
            <person name="Venkatesh B."/>
            <person name="Kirkness E.F."/>
            <person name="Loh Y.H."/>
            <person name="Halpern A.L."/>
            <person name="Lee A.P."/>
            <person name="Johnson J."/>
            <person name="Dandona N."/>
            <person name="Viswanathan L.D."/>
            <person name="Tay A."/>
            <person name="Venter J.C."/>
            <person name="Strausberg R.L."/>
            <person name="Brenner S."/>
        </authorList>
    </citation>
    <scope>NUCLEOTIDE SEQUENCE [LARGE SCALE GENOMIC DNA]</scope>
</reference>
<dbReference type="Proteomes" id="UP000314986">
    <property type="component" value="Unassembled WGS sequence"/>
</dbReference>
<dbReference type="GO" id="GO:0031116">
    <property type="term" value="P:positive regulation of microtubule polymerization"/>
    <property type="evidence" value="ECO:0007669"/>
    <property type="project" value="TreeGrafter"/>
</dbReference>
<keyword evidence="1" id="KW-0040">ANK repeat</keyword>
<accession>A0A4W3IX88</accession>
<proteinExistence type="predicted"/>
<feature type="compositionally biased region" description="Pro residues" evidence="2">
    <location>
        <begin position="505"/>
        <end position="516"/>
    </location>
</feature>
<evidence type="ECO:0000313" key="4">
    <source>
        <dbReference type="Proteomes" id="UP000314986"/>
    </source>
</evidence>
<dbReference type="PANTHER" id="PTHR24160:SF1">
    <property type="entry name" value="ANKYRIN REPEAT DOMAIN-CONTAINING PROTEIN 53"/>
    <property type="match status" value="1"/>
</dbReference>
<dbReference type="InterPro" id="IPR036770">
    <property type="entry name" value="Ankyrin_rpt-contain_sf"/>
</dbReference>
<reference evidence="3" key="4">
    <citation type="submission" date="2025-08" db="UniProtKB">
        <authorList>
            <consortium name="Ensembl"/>
        </authorList>
    </citation>
    <scope>IDENTIFICATION</scope>
</reference>
<feature type="region of interest" description="Disordered" evidence="2">
    <location>
        <begin position="498"/>
        <end position="545"/>
    </location>
</feature>
<keyword evidence="4" id="KW-1185">Reference proteome</keyword>
<sequence length="545" mass="62065">MGWGLLSHSLSPSPPGYGMGAILSHSLRMGAGGCFPLLTHSLSPTGCRMGMATRMMKPWMGLKVHQDELMAASIGDLTWLRLSLNKNKGNLATDQAGHTALHMAALHSRLDSLRVLVEEFNMDVNQASVEGWRPIHMVISKGHQIRGLQCLKYLLSHGAQTDVQTTSGMTALHMAANEGLLHYLMTLIEAGANVNIEDNSDHKPIDKAKIWGRRRCAKYLASVMWESNANDIVKEMNKLEKMKPLMLVEEKYMNDMEEEEKEYFNNEAFKWWLEKKHMRNILDKPTAFYKKRSNAPTEWLKQRRDSLILNQSSDQLKAAQEFGIKKSRGSCRKATPPRDWIRELRRRAHPKELDDQTTMAVVGTARKPRWNPSTNPSTHPVTKINRPVMLRTTVDPKRVLKDYNFEPFFRLGVSKMGRPELRTYIGWQVGRMPSLPDHVIRKNLFPFTVFSRLHYPENFRSPNILTVLRKRRPPSDRLPVSEIGLHLREVLEPEAFTAYTQTPTDKPPTPKPPTTKPPKHDLSACLVPQPPTHTQPAVSTYCSQP</sequence>
<evidence type="ECO:0000313" key="3">
    <source>
        <dbReference type="Ensembl" id="ENSCMIP00000031966.1"/>
    </source>
</evidence>
<dbReference type="Gene3D" id="1.25.40.20">
    <property type="entry name" value="Ankyrin repeat-containing domain"/>
    <property type="match status" value="1"/>
</dbReference>
<reference evidence="3" key="5">
    <citation type="submission" date="2025-09" db="UniProtKB">
        <authorList>
            <consortium name="Ensembl"/>
        </authorList>
    </citation>
    <scope>IDENTIFICATION</scope>
</reference>